<dbReference type="PROSITE" id="PS50005">
    <property type="entry name" value="TPR"/>
    <property type="match status" value="1"/>
</dbReference>
<dbReference type="Proteomes" id="UP001556367">
    <property type="component" value="Unassembled WGS sequence"/>
</dbReference>
<dbReference type="SMART" id="SM00028">
    <property type="entry name" value="TPR"/>
    <property type="match status" value="2"/>
</dbReference>
<dbReference type="Pfam" id="PF13432">
    <property type="entry name" value="TPR_16"/>
    <property type="match status" value="1"/>
</dbReference>
<evidence type="ECO:0000256" key="2">
    <source>
        <dbReference type="ARBA" id="ARBA00022803"/>
    </source>
</evidence>
<feature type="repeat" description="TPR" evidence="3">
    <location>
        <begin position="59"/>
        <end position="92"/>
    </location>
</feature>
<dbReference type="PROSITE" id="PS50293">
    <property type="entry name" value="TPR_REGION"/>
    <property type="match status" value="1"/>
</dbReference>
<feature type="region of interest" description="Disordered" evidence="4">
    <location>
        <begin position="1"/>
        <end position="23"/>
    </location>
</feature>
<dbReference type="SUPFAM" id="SSF48452">
    <property type="entry name" value="TPR-like"/>
    <property type="match status" value="1"/>
</dbReference>
<gene>
    <name evidence="5" type="ORF">HGRIS_004717</name>
</gene>
<dbReference type="Gene3D" id="1.25.40.10">
    <property type="entry name" value="Tetratricopeptide repeat domain"/>
    <property type="match status" value="1"/>
</dbReference>
<name>A0ABR3JCY1_9AGAR</name>
<evidence type="ECO:0000313" key="6">
    <source>
        <dbReference type="Proteomes" id="UP001556367"/>
    </source>
</evidence>
<evidence type="ECO:0000256" key="1">
    <source>
        <dbReference type="ARBA" id="ARBA00022737"/>
    </source>
</evidence>
<dbReference type="PANTHER" id="PTHR44227">
    <property type="match status" value="1"/>
</dbReference>
<evidence type="ECO:0000256" key="4">
    <source>
        <dbReference type="SAM" id="MobiDB-lite"/>
    </source>
</evidence>
<protein>
    <recommendedName>
        <fullName evidence="7">TPR-like protein</fullName>
    </recommendedName>
</protein>
<dbReference type="Pfam" id="PF13414">
    <property type="entry name" value="TPR_11"/>
    <property type="match status" value="1"/>
</dbReference>
<keyword evidence="6" id="KW-1185">Reference proteome</keyword>
<reference evidence="6" key="1">
    <citation type="submission" date="2024-06" db="EMBL/GenBank/DDBJ databases">
        <title>Multi-omics analyses provide insights into the biosynthesis of the anticancer antibiotic pleurotin in Hohenbuehelia grisea.</title>
        <authorList>
            <person name="Weaver J.A."/>
            <person name="Alberti F."/>
        </authorList>
    </citation>
    <scope>NUCLEOTIDE SEQUENCE [LARGE SCALE GENOMIC DNA]</scope>
    <source>
        <strain evidence="6">T-177</strain>
    </source>
</reference>
<dbReference type="PANTHER" id="PTHR44227:SF3">
    <property type="entry name" value="PROTEIN O-MANNOSYL-TRANSFERASE TMTC4"/>
    <property type="match status" value="1"/>
</dbReference>
<evidence type="ECO:0008006" key="7">
    <source>
        <dbReference type="Google" id="ProtNLM"/>
    </source>
</evidence>
<comment type="caution">
    <text evidence="5">The sequence shown here is derived from an EMBL/GenBank/DDBJ whole genome shotgun (WGS) entry which is preliminary data.</text>
</comment>
<dbReference type="InterPro" id="IPR011990">
    <property type="entry name" value="TPR-like_helical_dom_sf"/>
</dbReference>
<organism evidence="5 6">
    <name type="scientific">Hohenbuehelia grisea</name>
    <dbReference type="NCBI Taxonomy" id="104357"/>
    <lineage>
        <taxon>Eukaryota</taxon>
        <taxon>Fungi</taxon>
        <taxon>Dikarya</taxon>
        <taxon>Basidiomycota</taxon>
        <taxon>Agaricomycotina</taxon>
        <taxon>Agaricomycetes</taxon>
        <taxon>Agaricomycetidae</taxon>
        <taxon>Agaricales</taxon>
        <taxon>Pleurotineae</taxon>
        <taxon>Pleurotaceae</taxon>
        <taxon>Hohenbuehelia</taxon>
    </lineage>
</organism>
<evidence type="ECO:0000313" key="5">
    <source>
        <dbReference type="EMBL" id="KAL0953487.1"/>
    </source>
</evidence>
<sequence>MQHGISGWATSTTPHSTASDPAEAEALRCLEQGTQKLEEGDVESAKSLYQRSAEIKRNASSLFNLGVTHYHLKEFDEAISAWKESIALQPASPDAHTNLASAYIVSPVPRPDLALHHLNIASSLLPEDPEIAFNLAAVLEAAGRLEEALEHYQRSEKFGVERASIHIRNASIFICESGVFRLMFIYFPQVSAKILGKRMQAAKESGPQSDS</sequence>
<accession>A0ABR3JCY1</accession>
<dbReference type="EMBL" id="JASNQZ010000008">
    <property type="protein sequence ID" value="KAL0953487.1"/>
    <property type="molecule type" value="Genomic_DNA"/>
</dbReference>
<keyword evidence="1" id="KW-0677">Repeat</keyword>
<dbReference type="InterPro" id="IPR052346">
    <property type="entry name" value="O-mannosyl-transferase_TMTC"/>
</dbReference>
<proteinExistence type="predicted"/>
<feature type="compositionally biased region" description="Polar residues" evidence="4">
    <location>
        <begin position="8"/>
        <end position="19"/>
    </location>
</feature>
<evidence type="ECO:0000256" key="3">
    <source>
        <dbReference type="PROSITE-ProRule" id="PRU00339"/>
    </source>
</evidence>
<keyword evidence="2 3" id="KW-0802">TPR repeat</keyword>
<dbReference type="InterPro" id="IPR019734">
    <property type="entry name" value="TPR_rpt"/>
</dbReference>